<gene>
    <name evidence="2" type="ORF">SAMN05216352_10486</name>
</gene>
<dbReference type="Gene3D" id="3.10.450.50">
    <property type="match status" value="2"/>
</dbReference>
<protein>
    <submittedName>
        <fullName evidence="2">Predicted ester cyclase</fullName>
    </submittedName>
</protein>
<dbReference type="SUPFAM" id="SSF54427">
    <property type="entry name" value="NTF2-like"/>
    <property type="match status" value="2"/>
</dbReference>
<proteinExistence type="predicted"/>
<reference evidence="2 3" key="1">
    <citation type="submission" date="2016-10" db="EMBL/GenBank/DDBJ databases">
        <authorList>
            <person name="de Groot N.N."/>
        </authorList>
    </citation>
    <scope>NUCLEOTIDE SEQUENCE [LARGE SCALE GENOMIC DNA]</scope>
    <source>
        <strain evidence="3">P4B,CCM 7963,CECT 7998,DSM 25260,IBRC-M 10614,KCTC 13821</strain>
    </source>
</reference>
<feature type="compositionally biased region" description="Acidic residues" evidence="1">
    <location>
        <begin position="406"/>
        <end position="418"/>
    </location>
</feature>
<name>A0A1G8H335_9BACI</name>
<evidence type="ECO:0000256" key="1">
    <source>
        <dbReference type="SAM" id="MobiDB-lite"/>
    </source>
</evidence>
<sequence length="428" mass="48702">MKNENNGNEEKMSRQPQKNDTSNEKSSDKGVIPQTVTEKASNHELDNLVYYADSNNVNAVDSKDDDDYLSIPEKDLKKQSMNGFGDYHNIVDYIVRITRQIWKEKDIGLIYDTYSHGVQIHRGLINSHGVNEVISGTLQTLQAFPDRTGLGWSVIWSGNDEDGYFTSHRGRSVATNLGDTLYGPATGKRVVFRTTADCLIHENKIYEEWLVMDTFHLVQQLGFDPIEIAKRTAKQTEKLAPPLKFGTAETAEEGLAPKKYIPKFQGFEIGDFILEMFNKVWERRSFNYVKNFYEDNAVIHYVCNKDLVGHSEIQGMFISLFASIPNGKVIVERVTCNKKGSDKDWDVAVRWRIQGIHGGIGYFGDPSGKPIEINGMNHFKVRNEKIQEEWMLFDGMEVLRQIYSGEEEETTDSEENFTSEDGNFTGVS</sequence>
<dbReference type="InterPro" id="IPR009959">
    <property type="entry name" value="Cyclase_SnoaL-like"/>
</dbReference>
<dbReference type="GO" id="GO:0030638">
    <property type="term" value="P:polyketide metabolic process"/>
    <property type="evidence" value="ECO:0007669"/>
    <property type="project" value="InterPro"/>
</dbReference>
<dbReference type="EMBL" id="FNDU01000004">
    <property type="protein sequence ID" value="SDI01037.1"/>
    <property type="molecule type" value="Genomic_DNA"/>
</dbReference>
<dbReference type="Proteomes" id="UP000199017">
    <property type="component" value="Unassembled WGS sequence"/>
</dbReference>
<dbReference type="RefSeq" id="WP_245917871.1">
    <property type="nucleotide sequence ID" value="NZ_FNDU01000004.1"/>
</dbReference>
<dbReference type="InterPro" id="IPR032710">
    <property type="entry name" value="NTF2-like_dom_sf"/>
</dbReference>
<dbReference type="Pfam" id="PF07366">
    <property type="entry name" value="SnoaL"/>
    <property type="match status" value="1"/>
</dbReference>
<accession>A0A1G8H335</accession>
<feature type="compositionally biased region" description="Basic and acidic residues" evidence="1">
    <location>
        <begin position="1"/>
        <end position="13"/>
    </location>
</feature>
<organism evidence="2 3">
    <name type="scientific">Alteribacillus bidgolensis</name>
    <dbReference type="NCBI Taxonomy" id="930129"/>
    <lineage>
        <taxon>Bacteria</taxon>
        <taxon>Bacillati</taxon>
        <taxon>Bacillota</taxon>
        <taxon>Bacilli</taxon>
        <taxon>Bacillales</taxon>
        <taxon>Bacillaceae</taxon>
        <taxon>Alteribacillus</taxon>
    </lineage>
</organism>
<keyword evidence="3" id="KW-1185">Reference proteome</keyword>
<feature type="region of interest" description="Disordered" evidence="1">
    <location>
        <begin position="1"/>
        <end position="40"/>
    </location>
</feature>
<feature type="region of interest" description="Disordered" evidence="1">
    <location>
        <begin position="406"/>
        <end position="428"/>
    </location>
</feature>
<dbReference type="STRING" id="930129.SAMN05216352_10486"/>
<evidence type="ECO:0000313" key="2">
    <source>
        <dbReference type="EMBL" id="SDI01037.1"/>
    </source>
</evidence>
<dbReference type="PANTHER" id="PTHR38436">
    <property type="entry name" value="POLYKETIDE CYCLASE SNOAL-LIKE DOMAIN"/>
    <property type="match status" value="1"/>
</dbReference>
<evidence type="ECO:0000313" key="3">
    <source>
        <dbReference type="Proteomes" id="UP000199017"/>
    </source>
</evidence>
<dbReference type="AlphaFoldDB" id="A0A1G8H335"/>
<dbReference type="PANTHER" id="PTHR38436:SF1">
    <property type="entry name" value="ESTER CYCLASE"/>
    <property type="match status" value="1"/>
</dbReference>